<comment type="caution">
    <text evidence="1">The sequence shown here is derived from an EMBL/GenBank/DDBJ whole genome shotgun (WGS) entry which is preliminary data.</text>
</comment>
<dbReference type="EMBL" id="JASPKY010000773">
    <property type="protein sequence ID" value="KAK9685519.1"/>
    <property type="molecule type" value="Genomic_DNA"/>
</dbReference>
<gene>
    <name evidence="1" type="ORF">QE152_g37987</name>
</gene>
<sequence length="83" mass="9187">MIPDISMVVARKALGCEFVNKQYLSHSSKNVKASSTSSSGNLTVSKDEIAFIVQSRDDVKHKEITWYLDSGASEHMLAKKGKR</sequence>
<protein>
    <submittedName>
        <fullName evidence="1">Uncharacterized protein</fullName>
    </submittedName>
</protein>
<reference evidence="1 2" key="1">
    <citation type="journal article" date="2024" name="BMC Genomics">
        <title>De novo assembly and annotation of Popillia japonica's genome with initial clues to its potential as an invasive pest.</title>
        <authorList>
            <person name="Cucini C."/>
            <person name="Boschi S."/>
            <person name="Funari R."/>
            <person name="Cardaioli E."/>
            <person name="Iannotti N."/>
            <person name="Marturano G."/>
            <person name="Paoli F."/>
            <person name="Bruttini M."/>
            <person name="Carapelli A."/>
            <person name="Frati F."/>
            <person name="Nardi F."/>
        </authorList>
    </citation>
    <scope>NUCLEOTIDE SEQUENCE [LARGE SCALE GENOMIC DNA]</scope>
    <source>
        <strain evidence="1">DMR45628</strain>
    </source>
</reference>
<accession>A0AAW1I8R3</accession>
<evidence type="ECO:0000313" key="1">
    <source>
        <dbReference type="EMBL" id="KAK9685519.1"/>
    </source>
</evidence>
<dbReference type="Proteomes" id="UP001458880">
    <property type="component" value="Unassembled WGS sequence"/>
</dbReference>
<proteinExistence type="predicted"/>
<name>A0AAW1I8R3_POPJA</name>
<organism evidence="1 2">
    <name type="scientific">Popillia japonica</name>
    <name type="common">Japanese beetle</name>
    <dbReference type="NCBI Taxonomy" id="7064"/>
    <lineage>
        <taxon>Eukaryota</taxon>
        <taxon>Metazoa</taxon>
        <taxon>Ecdysozoa</taxon>
        <taxon>Arthropoda</taxon>
        <taxon>Hexapoda</taxon>
        <taxon>Insecta</taxon>
        <taxon>Pterygota</taxon>
        <taxon>Neoptera</taxon>
        <taxon>Endopterygota</taxon>
        <taxon>Coleoptera</taxon>
        <taxon>Polyphaga</taxon>
        <taxon>Scarabaeiformia</taxon>
        <taxon>Scarabaeidae</taxon>
        <taxon>Rutelinae</taxon>
        <taxon>Popillia</taxon>
    </lineage>
</organism>
<dbReference type="AlphaFoldDB" id="A0AAW1I8R3"/>
<evidence type="ECO:0000313" key="2">
    <source>
        <dbReference type="Proteomes" id="UP001458880"/>
    </source>
</evidence>
<keyword evidence="2" id="KW-1185">Reference proteome</keyword>